<sequence>MDNLLCDESWLSDPLSPESLPNFRLNIHEDHVAMSPGVDAATVEEAMSIDLEKETCFSNHGAKFIEFLATKKLIDDRLQTVQWLIQARSRLNLSFETLFSAANCFDRFVHVIGCGEWSKWMVELVAVTSLSVASKFNDVSSPSLQELQMVGLTHMFHHKTILEMELILLKALEWRVNSVTSLSFSQILMTKVGIVGGDIMMNRITEQLLYHLCDVKMLEYAPSVVAAAVVWTVLEEKAILEENLGKIMNLFGQEHKENIAKCVNVMKSQSVGKGWGRKVGEVKSLVSVLQRGDVMNMNDVYHGGDLSAIFQILRSEGVVNKKRDRDCYEDKTRPAKRMTFVMSD</sequence>
<dbReference type="SUPFAM" id="SSF47954">
    <property type="entry name" value="Cyclin-like"/>
    <property type="match status" value="2"/>
</dbReference>
<comment type="similarity">
    <text evidence="4">Belongs to the cyclin family.</text>
</comment>
<accession>A0A6J0MSG8</accession>
<dbReference type="SMART" id="SM00385">
    <property type="entry name" value="CYCLIN"/>
    <property type="match status" value="1"/>
</dbReference>
<dbReference type="AlphaFoldDB" id="A0A6J0MSG8"/>
<evidence type="ECO:0000256" key="4">
    <source>
        <dbReference type="RuleBase" id="RU000383"/>
    </source>
</evidence>
<reference evidence="7" key="2">
    <citation type="submission" date="2025-08" db="UniProtKB">
        <authorList>
            <consortium name="RefSeq"/>
        </authorList>
    </citation>
    <scope>IDENTIFICATION</scope>
    <source>
        <tissue evidence="7">Leaf</tissue>
    </source>
</reference>
<evidence type="ECO:0000256" key="2">
    <source>
        <dbReference type="ARBA" id="ARBA00023127"/>
    </source>
</evidence>
<protein>
    <submittedName>
        <fullName evidence="7">Cyclin-D7-1</fullName>
    </submittedName>
</protein>
<organism evidence="6 7">
    <name type="scientific">Raphanus sativus</name>
    <name type="common">Radish</name>
    <name type="synonym">Raphanus raphanistrum var. sativus</name>
    <dbReference type="NCBI Taxonomy" id="3726"/>
    <lineage>
        <taxon>Eukaryota</taxon>
        <taxon>Viridiplantae</taxon>
        <taxon>Streptophyta</taxon>
        <taxon>Embryophyta</taxon>
        <taxon>Tracheophyta</taxon>
        <taxon>Spermatophyta</taxon>
        <taxon>Magnoliopsida</taxon>
        <taxon>eudicotyledons</taxon>
        <taxon>Gunneridae</taxon>
        <taxon>Pentapetalae</taxon>
        <taxon>rosids</taxon>
        <taxon>malvids</taxon>
        <taxon>Brassicales</taxon>
        <taxon>Brassicaceae</taxon>
        <taxon>Brassiceae</taxon>
        <taxon>Raphanus</taxon>
    </lineage>
</organism>
<dbReference type="Proteomes" id="UP000504610">
    <property type="component" value="Chromosome 3"/>
</dbReference>
<keyword evidence="2 4" id="KW-0195">Cyclin</keyword>
<dbReference type="Gene3D" id="1.10.472.10">
    <property type="entry name" value="Cyclin-like"/>
    <property type="match status" value="2"/>
</dbReference>
<dbReference type="InterPro" id="IPR036915">
    <property type="entry name" value="Cyclin-like_sf"/>
</dbReference>
<name>A0A6J0MSG8_RAPSA</name>
<keyword evidence="1" id="KW-0132">Cell division</keyword>
<dbReference type="InterPro" id="IPR004367">
    <property type="entry name" value="Cyclin_C-dom"/>
</dbReference>
<dbReference type="OrthoDB" id="62at2759"/>
<keyword evidence="3" id="KW-0131">Cell cycle</keyword>
<dbReference type="GO" id="GO:0051301">
    <property type="term" value="P:cell division"/>
    <property type="evidence" value="ECO:0007669"/>
    <property type="project" value="UniProtKB-KW"/>
</dbReference>
<dbReference type="Pfam" id="PF00134">
    <property type="entry name" value="Cyclin_N"/>
    <property type="match status" value="1"/>
</dbReference>
<evidence type="ECO:0000259" key="5">
    <source>
        <dbReference type="SMART" id="SM00385"/>
    </source>
</evidence>
<evidence type="ECO:0000313" key="7">
    <source>
        <dbReference type="RefSeq" id="XP_018475415.1"/>
    </source>
</evidence>
<dbReference type="FunFam" id="1.10.472.10:FF:000278">
    <property type="entry name" value="Putative cyclin-D7-1"/>
    <property type="match status" value="1"/>
</dbReference>
<dbReference type="InterPro" id="IPR006671">
    <property type="entry name" value="Cyclin_N"/>
</dbReference>
<dbReference type="KEGG" id="rsz:108846710"/>
<reference evidence="6" key="1">
    <citation type="journal article" date="2019" name="Database">
        <title>The radish genome database (RadishGD): an integrated information resource for radish genomics.</title>
        <authorList>
            <person name="Yu H.J."/>
            <person name="Baek S."/>
            <person name="Lee Y.J."/>
            <person name="Cho A."/>
            <person name="Mun J.H."/>
        </authorList>
    </citation>
    <scope>NUCLEOTIDE SEQUENCE [LARGE SCALE GENOMIC DNA]</scope>
    <source>
        <strain evidence="6">cv. WK10039</strain>
    </source>
</reference>
<evidence type="ECO:0000256" key="1">
    <source>
        <dbReference type="ARBA" id="ARBA00022618"/>
    </source>
</evidence>
<dbReference type="RefSeq" id="XP_018475415.1">
    <property type="nucleotide sequence ID" value="XM_018619913.2"/>
</dbReference>
<dbReference type="GeneID" id="108846710"/>
<feature type="domain" description="Cyclin-like" evidence="5">
    <location>
        <begin position="82"/>
        <end position="170"/>
    </location>
</feature>
<proteinExistence type="inferred from homology"/>
<dbReference type="Pfam" id="PF02984">
    <property type="entry name" value="Cyclin_C"/>
    <property type="match status" value="1"/>
</dbReference>
<keyword evidence="6" id="KW-1185">Reference proteome</keyword>
<dbReference type="InterPro" id="IPR013763">
    <property type="entry name" value="Cyclin-like_dom"/>
</dbReference>
<evidence type="ECO:0000256" key="3">
    <source>
        <dbReference type="ARBA" id="ARBA00023306"/>
    </source>
</evidence>
<evidence type="ECO:0000313" key="6">
    <source>
        <dbReference type="Proteomes" id="UP000504610"/>
    </source>
</evidence>
<gene>
    <name evidence="7" type="primary">LOC108846710</name>
</gene>
<dbReference type="PANTHER" id="PTHR10177">
    <property type="entry name" value="CYCLINS"/>
    <property type="match status" value="1"/>
</dbReference>
<dbReference type="InterPro" id="IPR039361">
    <property type="entry name" value="Cyclin"/>
</dbReference>